<evidence type="ECO:0000313" key="1">
    <source>
        <dbReference type="EMBL" id="OGC61234.1"/>
    </source>
</evidence>
<dbReference type="AlphaFoldDB" id="A0A1F4VVL7"/>
<dbReference type="STRING" id="1802628.A2890_00885"/>
<dbReference type="EMBL" id="MEVL01000017">
    <property type="protein sequence ID" value="OGC61234.1"/>
    <property type="molecule type" value="Genomic_DNA"/>
</dbReference>
<sequence length="132" mass="15033">MSKIFVICPVRNADEGFTRFIHGYVENLEVQGHKVHLPPRDTDQTDPHGLEICLTNCDAIIAADEVHIWFDPKSTGSHFDRGMLFAMLRLRMTKKVVLINTVYRTDHKSFENVLLALAEGRDIGRSDIKVEV</sequence>
<evidence type="ECO:0000313" key="2">
    <source>
        <dbReference type="Proteomes" id="UP000176967"/>
    </source>
</evidence>
<proteinExistence type="predicted"/>
<evidence type="ECO:0008006" key="3">
    <source>
        <dbReference type="Google" id="ProtNLM"/>
    </source>
</evidence>
<accession>A0A1F4VVL7</accession>
<reference evidence="1 2" key="1">
    <citation type="journal article" date="2016" name="Nat. Commun.">
        <title>Thousands of microbial genomes shed light on interconnected biogeochemical processes in an aquifer system.</title>
        <authorList>
            <person name="Anantharaman K."/>
            <person name="Brown C.T."/>
            <person name="Hug L.A."/>
            <person name="Sharon I."/>
            <person name="Castelle C.J."/>
            <person name="Probst A.J."/>
            <person name="Thomas B.C."/>
            <person name="Singh A."/>
            <person name="Wilkins M.J."/>
            <person name="Karaoz U."/>
            <person name="Brodie E.L."/>
            <person name="Williams K.H."/>
            <person name="Hubbard S.S."/>
            <person name="Banfield J.F."/>
        </authorList>
    </citation>
    <scope>NUCLEOTIDE SEQUENCE [LARGE SCALE GENOMIC DNA]</scope>
</reference>
<name>A0A1F4VVL7_UNCKA</name>
<gene>
    <name evidence="1" type="ORF">A2890_00885</name>
</gene>
<comment type="caution">
    <text evidence="1">The sequence shown here is derived from an EMBL/GenBank/DDBJ whole genome shotgun (WGS) entry which is preliminary data.</text>
</comment>
<protein>
    <recommendedName>
        <fullName evidence="3">Nucleoside 2-deoxyribosyltransferase</fullName>
    </recommendedName>
</protein>
<dbReference type="Proteomes" id="UP000176967">
    <property type="component" value="Unassembled WGS sequence"/>
</dbReference>
<organism evidence="1 2">
    <name type="scientific">candidate division WWE3 bacterium RIFCSPLOWO2_01_FULL_53_14</name>
    <dbReference type="NCBI Taxonomy" id="1802628"/>
    <lineage>
        <taxon>Bacteria</taxon>
        <taxon>Katanobacteria</taxon>
    </lineage>
</organism>